<keyword evidence="2" id="KW-1185">Reference proteome</keyword>
<sequence length="130" mass="14898">MNARRFDITAEEIGVVVARFYADIRHHPVLGPVFARHVTDWSEHESRIMSFWRNAILREQGYDGNPMFVHKEAGDIRAEMFPIWLDLFDKVLAANLTIDQARNWSALAHRIGKGLSYGLAQAGDPPNLRR</sequence>
<dbReference type="GO" id="GO:0020037">
    <property type="term" value="F:heme binding"/>
    <property type="evidence" value="ECO:0007669"/>
    <property type="project" value="InterPro"/>
</dbReference>
<dbReference type="SUPFAM" id="SSF46458">
    <property type="entry name" value="Globin-like"/>
    <property type="match status" value="1"/>
</dbReference>
<protein>
    <submittedName>
        <fullName evidence="1">Globin family protein</fullName>
    </submittedName>
</protein>
<dbReference type="AlphaFoldDB" id="A0A074TE44"/>
<dbReference type="Gene3D" id="1.10.490.10">
    <property type="entry name" value="Globins"/>
    <property type="match status" value="1"/>
</dbReference>
<dbReference type="RefSeq" id="WP_020952701.1">
    <property type="nucleotide sequence ID" value="NZ_FOVB01000012.1"/>
</dbReference>
<name>A0A074TE44_9RHOB</name>
<proteinExistence type="predicted"/>
<dbReference type="GO" id="GO:0019825">
    <property type="term" value="F:oxygen binding"/>
    <property type="evidence" value="ECO:0007669"/>
    <property type="project" value="InterPro"/>
</dbReference>
<evidence type="ECO:0000313" key="2">
    <source>
        <dbReference type="Proteomes" id="UP000027725"/>
    </source>
</evidence>
<evidence type="ECO:0000313" key="1">
    <source>
        <dbReference type="EMBL" id="KEP68445.1"/>
    </source>
</evidence>
<dbReference type="InterPro" id="IPR009050">
    <property type="entry name" value="Globin-like_sf"/>
</dbReference>
<dbReference type="InterPro" id="IPR012292">
    <property type="entry name" value="Globin/Proto"/>
</dbReference>
<organism evidence="1 2">
    <name type="scientific">Thioclava dalianensis</name>
    <dbReference type="NCBI Taxonomy" id="1185766"/>
    <lineage>
        <taxon>Bacteria</taxon>
        <taxon>Pseudomonadati</taxon>
        <taxon>Pseudomonadota</taxon>
        <taxon>Alphaproteobacteria</taxon>
        <taxon>Rhodobacterales</taxon>
        <taxon>Paracoccaceae</taxon>
        <taxon>Thioclava</taxon>
    </lineage>
</organism>
<dbReference type="OrthoDB" id="25954at2"/>
<dbReference type="Proteomes" id="UP000027725">
    <property type="component" value="Unassembled WGS sequence"/>
</dbReference>
<gene>
    <name evidence="1" type="ORF">DL1_11635</name>
</gene>
<accession>A0A074TE44</accession>
<reference evidence="1 2" key="1">
    <citation type="submission" date="2014-03" db="EMBL/GenBank/DDBJ databases">
        <title>The draft genome sequence of Thioclava dalianensis DLFJ1-1.</title>
        <authorList>
            <person name="Lai Q."/>
            <person name="Shao Z."/>
        </authorList>
    </citation>
    <scope>NUCLEOTIDE SEQUENCE [LARGE SCALE GENOMIC DNA]</scope>
    <source>
        <strain evidence="1 2">DLFJ1-1</strain>
    </source>
</reference>
<comment type="caution">
    <text evidence="1">The sequence shown here is derived from an EMBL/GenBank/DDBJ whole genome shotgun (WGS) entry which is preliminary data.</text>
</comment>
<dbReference type="STRING" id="1185766.SAMN05216224_11231"/>
<dbReference type="CDD" id="cd08916">
    <property type="entry name" value="TrHb3_P"/>
    <property type="match status" value="1"/>
</dbReference>
<dbReference type="eggNOG" id="COG2346">
    <property type="taxonomic scope" value="Bacteria"/>
</dbReference>
<dbReference type="EMBL" id="JHEH01000032">
    <property type="protein sequence ID" value="KEP68445.1"/>
    <property type="molecule type" value="Genomic_DNA"/>
</dbReference>